<organism evidence="4 5">
    <name type="scientific">Floricoccus penangensis</name>
    <dbReference type="NCBI Taxonomy" id="1859475"/>
    <lineage>
        <taxon>Bacteria</taxon>
        <taxon>Bacillati</taxon>
        <taxon>Bacillota</taxon>
        <taxon>Bacilli</taxon>
        <taxon>Lactobacillales</taxon>
        <taxon>Streptococcaceae</taxon>
        <taxon>Floricoccus</taxon>
    </lineage>
</organism>
<evidence type="ECO:0000313" key="5">
    <source>
        <dbReference type="Proteomes" id="UP000177273"/>
    </source>
</evidence>
<keyword evidence="5" id="KW-1185">Reference proteome</keyword>
<dbReference type="Gene3D" id="3.90.79.10">
    <property type="entry name" value="Nucleoside Triphosphate Pyrophosphohydrolase"/>
    <property type="match status" value="1"/>
</dbReference>
<dbReference type="PANTHER" id="PTHR43046:SF14">
    <property type="entry name" value="MUTT_NUDIX FAMILY PROTEIN"/>
    <property type="match status" value="1"/>
</dbReference>
<dbReference type="PROSITE" id="PS51462">
    <property type="entry name" value="NUDIX"/>
    <property type="match status" value="1"/>
</dbReference>
<gene>
    <name evidence="4" type="ORF">BG262_03845</name>
</gene>
<dbReference type="SUPFAM" id="SSF55811">
    <property type="entry name" value="Nudix"/>
    <property type="match status" value="1"/>
</dbReference>
<dbReference type="InterPro" id="IPR000086">
    <property type="entry name" value="NUDIX_hydrolase_dom"/>
</dbReference>
<dbReference type="AlphaFoldDB" id="A0A9Q5JGK1"/>
<dbReference type="Proteomes" id="UP000177273">
    <property type="component" value="Unassembled WGS sequence"/>
</dbReference>
<evidence type="ECO:0000256" key="1">
    <source>
        <dbReference type="ARBA" id="ARBA00001946"/>
    </source>
</evidence>
<evidence type="ECO:0000259" key="3">
    <source>
        <dbReference type="PROSITE" id="PS51462"/>
    </source>
</evidence>
<protein>
    <submittedName>
        <fullName evidence="4">DNA mismatch repair protein MutT</fullName>
    </submittedName>
</protein>
<feature type="domain" description="Nudix hydrolase" evidence="3">
    <location>
        <begin position="6"/>
        <end position="131"/>
    </location>
</feature>
<dbReference type="EMBL" id="MKIQ01000027">
    <property type="protein sequence ID" value="OFI46931.1"/>
    <property type="molecule type" value="Genomic_DNA"/>
</dbReference>
<dbReference type="PROSITE" id="PS00893">
    <property type="entry name" value="NUDIX_BOX"/>
    <property type="match status" value="1"/>
</dbReference>
<dbReference type="GO" id="GO:0016787">
    <property type="term" value="F:hydrolase activity"/>
    <property type="evidence" value="ECO:0007669"/>
    <property type="project" value="UniProtKB-KW"/>
</dbReference>
<evidence type="ECO:0000313" key="4">
    <source>
        <dbReference type="EMBL" id="OFI46931.1"/>
    </source>
</evidence>
<accession>A0A9Q5JGK1</accession>
<reference evidence="5" key="1">
    <citation type="submission" date="2016-09" db="EMBL/GenBank/DDBJ databases">
        <title>Draft genome sequence of a novel species of the family Streptococcaceae isolated from flowers.</title>
        <authorList>
            <person name="Chuah L.-O."/>
            <person name="Yap K.-P."/>
            <person name="Thong K.L."/>
            <person name="Liong M.T."/>
            <person name="Ahmad R."/>
            <person name="Rusul G."/>
        </authorList>
    </citation>
    <scope>NUCLEOTIDE SEQUENCE [LARGE SCALE GENOMIC DNA]</scope>
    <source>
        <strain evidence="5">HibF3</strain>
    </source>
</reference>
<sequence length="151" mass="17351">MSRAQLVSFTNMCMIYDDQGRVLVQNRTKKDWPGLTLPGGHVEENETFYDAVIREVYEETGLIIGNPELCGTMQYLPGDGVAHISFLYKTKDFSGQLKSSEEGKVFWIGRDEIFNHPCSSGLKEIMEVIDNDQITEFYYKKVGDDWIMNLY</sequence>
<dbReference type="PANTHER" id="PTHR43046">
    <property type="entry name" value="GDP-MANNOSE MANNOSYL HYDROLASE"/>
    <property type="match status" value="1"/>
</dbReference>
<evidence type="ECO:0000256" key="2">
    <source>
        <dbReference type="ARBA" id="ARBA00022801"/>
    </source>
</evidence>
<comment type="caution">
    <text evidence="4">The sequence shown here is derived from an EMBL/GenBank/DDBJ whole genome shotgun (WGS) entry which is preliminary data.</text>
</comment>
<name>A0A9Q5JGK1_9LACT</name>
<dbReference type="Pfam" id="PF00293">
    <property type="entry name" value="NUDIX"/>
    <property type="match status" value="1"/>
</dbReference>
<comment type="cofactor">
    <cofactor evidence="1">
        <name>Mg(2+)</name>
        <dbReference type="ChEBI" id="CHEBI:18420"/>
    </cofactor>
</comment>
<dbReference type="RefSeq" id="WP_070788064.1">
    <property type="nucleotide sequence ID" value="NZ_MKIQ01000027.1"/>
</dbReference>
<dbReference type="CDD" id="cd18875">
    <property type="entry name" value="NUDIX_Hydrolase"/>
    <property type="match status" value="1"/>
</dbReference>
<dbReference type="InterPro" id="IPR015797">
    <property type="entry name" value="NUDIX_hydrolase-like_dom_sf"/>
</dbReference>
<keyword evidence="2" id="KW-0378">Hydrolase</keyword>
<dbReference type="InterPro" id="IPR020084">
    <property type="entry name" value="NUDIX_hydrolase_CS"/>
</dbReference>
<proteinExistence type="predicted"/>